<feature type="compositionally biased region" description="Gly residues" evidence="1">
    <location>
        <begin position="50"/>
        <end position="60"/>
    </location>
</feature>
<evidence type="ECO:0000313" key="3">
    <source>
        <dbReference type="Proteomes" id="UP000462014"/>
    </source>
</evidence>
<accession>A0A7K1STB7</accession>
<gene>
    <name evidence="2" type="ORF">GO621_03290</name>
</gene>
<sequence length="71" mass="7424">MPVILCPRPEGRGNGQLEHGPGVLSAQGNPALVNKGCRKSYALKLPRPSGRGGRNTGGGFSQKKGIQKITE</sequence>
<name>A0A7K1STB7_9SPHI</name>
<feature type="region of interest" description="Disordered" evidence="1">
    <location>
        <begin position="43"/>
        <end position="71"/>
    </location>
</feature>
<dbReference type="EMBL" id="WPIK01000003">
    <property type="protein sequence ID" value="MVN20556.1"/>
    <property type="molecule type" value="Genomic_DNA"/>
</dbReference>
<proteinExistence type="predicted"/>
<evidence type="ECO:0000313" key="2">
    <source>
        <dbReference type="EMBL" id="MVN20556.1"/>
    </source>
</evidence>
<dbReference type="RefSeq" id="WP_157564165.1">
    <property type="nucleotide sequence ID" value="NZ_WPIK01000003.1"/>
</dbReference>
<protein>
    <submittedName>
        <fullName evidence="2">Uncharacterized protein</fullName>
    </submittedName>
</protein>
<dbReference type="AlphaFoldDB" id="A0A7K1STB7"/>
<organism evidence="2 3">
    <name type="scientific">Mucilaginibacter arboris</name>
    <dbReference type="NCBI Taxonomy" id="2682090"/>
    <lineage>
        <taxon>Bacteria</taxon>
        <taxon>Pseudomonadati</taxon>
        <taxon>Bacteroidota</taxon>
        <taxon>Sphingobacteriia</taxon>
        <taxon>Sphingobacteriales</taxon>
        <taxon>Sphingobacteriaceae</taxon>
        <taxon>Mucilaginibacter</taxon>
    </lineage>
</organism>
<comment type="caution">
    <text evidence="2">The sequence shown here is derived from an EMBL/GenBank/DDBJ whole genome shotgun (WGS) entry which is preliminary data.</text>
</comment>
<keyword evidence="3" id="KW-1185">Reference proteome</keyword>
<evidence type="ECO:0000256" key="1">
    <source>
        <dbReference type="SAM" id="MobiDB-lite"/>
    </source>
</evidence>
<dbReference type="Proteomes" id="UP000462014">
    <property type="component" value="Unassembled WGS sequence"/>
</dbReference>
<feature type="region of interest" description="Disordered" evidence="1">
    <location>
        <begin position="1"/>
        <end position="25"/>
    </location>
</feature>
<reference evidence="2 3" key="1">
    <citation type="submission" date="2019-12" db="EMBL/GenBank/DDBJ databases">
        <title>Mucilaginibacter sp. HMF7410 genome sequencing and assembly.</title>
        <authorList>
            <person name="Kang H."/>
            <person name="Cha I."/>
            <person name="Kim H."/>
            <person name="Joh K."/>
        </authorList>
    </citation>
    <scope>NUCLEOTIDE SEQUENCE [LARGE SCALE GENOMIC DNA]</scope>
    <source>
        <strain evidence="2 3">HMF7410</strain>
    </source>
</reference>